<dbReference type="Pfam" id="PF11248">
    <property type="entry name" value="DUF3046"/>
    <property type="match status" value="1"/>
</dbReference>
<dbReference type="Proteomes" id="UP001500427">
    <property type="component" value="Unassembled WGS sequence"/>
</dbReference>
<gene>
    <name evidence="1" type="ORF">GCM10023258_14520</name>
</gene>
<name>A0ABP9J9I0_9MICO</name>
<accession>A0ABP9J9I0</accession>
<keyword evidence="2" id="KW-1185">Reference proteome</keyword>
<dbReference type="InterPro" id="IPR021408">
    <property type="entry name" value="DUF3046"/>
</dbReference>
<proteinExistence type="predicted"/>
<reference evidence="2" key="1">
    <citation type="journal article" date="2019" name="Int. J. Syst. Evol. Microbiol.">
        <title>The Global Catalogue of Microorganisms (GCM) 10K type strain sequencing project: providing services to taxonomists for standard genome sequencing and annotation.</title>
        <authorList>
            <consortium name="The Broad Institute Genomics Platform"/>
            <consortium name="The Broad Institute Genome Sequencing Center for Infectious Disease"/>
            <person name="Wu L."/>
            <person name="Ma J."/>
        </authorList>
    </citation>
    <scope>NUCLEOTIDE SEQUENCE [LARGE SCALE GENOMIC DNA]</scope>
    <source>
        <strain evidence="2">JCM 17687</strain>
    </source>
</reference>
<protein>
    <recommendedName>
        <fullName evidence="3">DUF3046 family protein</fullName>
    </recommendedName>
</protein>
<evidence type="ECO:0008006" key="3">
    <source>
        <dbReference type="Google" id="ProtNLM"/>
    </source>
</evidence>
<dbReference type="EMBL" id="BAABIW010000010">
    <property type="protein sequence ID" value="GAA5023308.1"/>
    <property type="molecule type" value="Genomic_DNA"/>
</dbReference>
<evidence type="ECO:0000313" key="2">
    <source>
        <dbReference type="Proteomes" id="UP001500427"/>
    </source>
</evidence>
<organism evidence="1 2">
    <name type="scientific">Terrabacter aeriphilus</name>
    <dbReference type="NCBI Taxonomy" id="515662"/>
    <lineage>
        <taxon>Bacteria</taxon>
        <taxon>Bacillati</taxon>
        <taxon>Actinomycetota</taxon>
        <taxon>Actinomycetes</taxon>
        <taxon>Micrococcales</taxon>
        <taxon>Intrasporangiaceae</taxon>
        <taxon>Terrabacter</taxon>
    </lineage>
</organism>
<evidence type="ECO:0000313" key="1">
    <source>
        <dbReference type="EMBL" id="GAA5023308.1"/>
    </source>
</evidence>
<sequence>MRAAGFPAGEWQTAGVRMSHFWTLMDDEFGAAYAGSLARDHVIGALGNRTAAQALADGEPPRAVWEALCVDMDVPPARRLGRDTRVARGAEGGRSGR</sequence>
<comment type="caution">
    <text evidence="1">The sequence shown here is derived from an EMBL/GenBank/DDBJ whole genome shotgun (WGS) entry which is preliminary data.</text>
</comment>